<keyword evidence="3 6" id="KW-1133">Transmembrane helix</keyword>
<evidence type="ECO:0000256" key="2">
    <source>
        <dbReference type="ARBA" id="ARBA00022692"/>
    </source>
</evidence>
<gene>
    <name evidence="7" type="ORF">AWJ20_3642</name>
</gene>
<dbReference type="PANTHER" id="PTHR12570">
    <property type="match status" value="1"/>
</dbReference>
<feature type="transmembrane region" description="Helical" evidence="6">
    <location>
        <begin position="160"/>
        <end position="178"/>
    </location>
</feature>
<dbReference type="GO" id="GO:0015095">
    <property type="term" value="F:magnesium ion transmembrane transporter activity"/>
    <property type="evidence" value="ECO:0007669"/>
    <property type="project" value="InterPro"/>
</dbReference>
<dbReference type="Pfam" id="PF05653">
    <property type="entry name" value="Mg_trans_NIPA"/>
    <property type="match status" value="2"/>
</dbReference>
<feature type="region of interest" description="Disordered" evidence="5">
    <location>
        <begin position="187"/>
        <end position="212"/>
    </location>
</feature>
<feature type="transmembrane region" description="Helical" evidence="6">
    <location>
        <begin position="90"/>
        <end position="110"/>
    </location>
</feature>
<evidence type="ECO:0000256" key="3">
    <source>
        <dbReference type="ARBA" id="ARBA00022989"/>
    </source>
</evidence>
<feature type="transmembrane region" description="Helical" evidence="6">
    <location>
        <begin position="289"/>
        <end position="308"/>
    </location>
</feature>
<name>A0A170QYU1_9ASCO</name>
<feature type="transmembrane region" description="Helical" evidence="6">
    <location>
        <begin position="353"/>
        <end position="371"/>
    </location>
</feature>
<accession>A0A170QYU1</accession>
<reference evidence="7 8" key="1">
    <citation type="submission" date="2016-02" db="EMBL/GenBank/DDBJ databases">
        <title>Complete genome sequence and transcriptome regulation of the pentose utilising yeast Sugiyamaella lignohabitans.</title>
        <authorList>
            <person name="Bellasio M."/>
            <person name="Peymann A."/>
            <person name="Valli M."/>
            <person name="Sipitzky M."/>
            <person name="Graf A."/>
            <person name="Sauer M."/>
            <person name="Marx H."/>
            <person name="Mattanovich D."/>
        </authorList>
    </citation>
    <scope>NUCLEOTIDE SEQUENCE [LARGE SCALE GENOMIC DNA]</scope>
    <source>
        <strain evidence="7 8">CBS 10342</strain>
    </source>
</reference>
<dbReference type="GO" id="GO:0016020">
    <property type="term" value="C:membrane"/>
    <property type="evidence" value="ECO:0007669"/>
    <property type="project" value="UniProtKB-SubCell"/>
</dbReference>
<dbReference type="RefSeq" id="XP_018738469.1">
    <property type="nucleotide sequence ID" value="XM_018880673.1"/>
</dbReference>
<dbReference type="SUPFAM" id="SSF103481">
    <property type="entry name" value="Multidrug resistance efflux transporter EmrE"/>
    <property type="match status" value="1"/>
</dbReference>
<dbReference type="GeneID" id="30035687"/>
<dbReference type="KEGG" id="slb:AWJ20_3642"/>
<sequence>MSHSDSDPVRIYPLVGIIVAICGNILISVALNIQRYAHVRLDKRKRRLNGGQRTKSTSFIGDGIWWVGVVIMTIGESGNFLAYGIAPPSVVSPLGVFALLSNCVIAPVFFHERLKQRDIIGVIFSVVGILLVIFSVQEPDELPVEDPLDGLRDAMDQTSFRIYAVVTIGLMLALVAILRNRFKSNHENGKPVKKGKREVQGRSQNVASESSLLADRDDISTDLTSTFTSFSNSDSNRVGPNQVDSRSPRLWILFGNVLLVALLGAYTALSTKSLSSLLRYDFGRAVKLPTTYILAFFVVSTAALQVLFLNRALKHFPSTLVIPVHFGFFTISVIIGSEVVFHDFDDNYDLGHSLMFAIGCIFTFIGVWLIASSSSAIYSSETEPSQDETNLNSDENMLDQLNEESSDITPLLNDIPTRRSPFRSHSYLYTHLNPGLQSNLHDTQQFTSHSWGTSHSHDSIPFALTAPGVYIGQILHSKRSATFDNTDEVTVIPEPGPLPIPTLTVVMASDISIDADGQITQNTHNDNLGN</sequence>
<proteinExistence type="predicted"/>
<dbReference type="InterPro" id="IPR008521">
    <property type="entry name" value="Mg_trans_NIPA"/>
</dbReference>
<feature type="compositionally biased region" description="Polar residues" evidence="5">
    <location>
        <begin position="201"/>
        <end position="211"/>
    </location>
</feature>
<organism evidence="7 8">
    <name type="scientific">Sugiyamaella lignohabitans</name>
    <dbReference type="NCBI Taxonomy" id="796027"/>
    <lineage>
        <taxon>Eukaryota</taxon>
        <taxon>Fungi</taxon>
        <taxon>Dikarya</taxon>
        <taxon>Ascomycota</taxon>
        <taxon>Saccharomycotina</taxon>
        <taxon>Dipodascomycetes</taxon>
        <taxon>Dipodascales</taxon>
        <taxon>Trichomonascaceae</taxon>
        <taxon>Sugiyamaella</taxon>
    </lineage>
</organism>
<evidence type="ECO:0000256" key="6">
    <source>
        <dbReference type="SAM" id="Phobius"/>
    </source>
</evidence>
<dbReference type="EMBL" id="CP014503">
    <property type="protein sequence ID" value="ANB15992.1"/>
    <property type="molecule type" value="Genomic_DNA"/>
</dbReference>
<evidence type="ECO:0000256" key="1">
    <source>
        <dbReference type="ARBA" id="ARBA00004141"/>
    </source>
</evidence>
<feature type="transmembrane region" description="Helical" evidence="6">
    <location>
        <begin position="250"/>
        <end position="269"/>
    </location>
</feature>
<dbReference type="InterPro" id="IPR037185">
    <property type="entry name" value="EmrE-like"/>
</dbReference>
<evidence type="ECO:0000256" key="5">
    <source>
        <dbReference type="SAM" id="MobiDB-lite"/>
    </source>
</evidence>
<protein>
    <submittedName>
        <fullName evidence="7">Uncharacterized protein</fullName>
    </submittedName>
</protein>
<dbReference type="AlphaFoldDB" id="A0A170QYU1"/>
<keyword evidence="8" id="KW-1185">Reference proteome</keyword>
<dbReference type="Proteomes" id="UP000189580">
    <property type="component" value="Chromosome b"/>
</dbReference>
<evidence type="ECO:0000313" key="8">
    <source>
        <dbReference type="Proteomes" id="UP000189580"/>
    </source>
</evidence>
<comment type="subcellular location">
    <subcellularLocation>
        <location evidence="1">Membrane</location>
        <topology evidence="1">Multi-pass membrane protein</topology>
    </subcellularLocation>
</comment>
<dbReference type="PANTHER" id="PTHR12570:SF65">
    <property type="entry name" value="MAGNESIUM TRANSPORTER NIPA9-RELATED"/>
    <property type="match status" value="1"/>
</dbReference>
<evidence type="ECO:0000313" key="7">
    <source>
        <dbReference type="EMBL" id="ANB15992.1"/>
    </source>
</evidence>
<feature type="transmembrane region" description="Helical" evidence="6">
    <location>
        <begin position="54"/>
        <end position="75"/>
    </location>
</feature>
<feature type="transmembrane region" description="Helical" evidence="6">
    <location>
        <begin position="119"/>
        <end position="137"/>
    </location>
</feature>
<feature type="transmembrane region" description="Helical" evidence="6">
    <location>
        <begin position="320"/>
        <end position="341"/>
    </location>
</feature>
<feature type="transmembrane region" description="Helical" evidence="6">
    <location>
        <begin position="12"/>
        <end position="33"/>
    </location>
</feature>
<keyword evidence="4 6" id="KW-0472">Membrane</keyword>
<evidence type="ECO:0000256" key="4">
    <source>
        <dbReference type="ARBA" id="ARBA00023136"/>
    </source>
</evidence>
<keyword evidence="2 6" id="KW-0812">Transmembrane</keyword>
<dbReference type="OrthoDB" id="165382at2759"/>